<organism evidence="2 3">
    <name type="scientific">Folsomia candida</name>
    <name type="common">Springtail</name>
    <dbReference type="NCBI Taxonomy" id="158441"/>
    <lineage>
        <taxon>Eukaryota</taxon>
        <taxon>Metazoa</taxon>
        <taxon>Ecdysozoa</taxon>
        <taxon>Arthropoda</taxon>
        <taxon>Hexapoda</taxon>
        <taxon>Collembola</taxon>
        <taxon>Entomobryomorpha</taxon>
        <taxon>Isotomoidea</taxon>
        <taxon>Isotomidae</taxon>
        <taxon>Proisotominae</taxon>
        <taxon>Folsomia</taxon>
    </lineage>
</organism>
<comment type="caution">
    <text evidence="2">The sequence shown here is derived from an EMBL/GenBank/DDBJ whole genome shotgun (WGS) entry which is preliminary data.</text>
</comment>
<feature type="transmembrane region" description="Helical" evidence="1">
    <location>
        <begin position="60"/>
        <end position="81"/>
    </location>
</feature>
<gene>
    <name evidence="2" type="ORF">Fcan01_20942</name>
</gene>
<accession>A0A226DKV3</accession>
<keyword evidence="1" id="KW-1133">Transmembrane helix</keyword>
<keyword evidence="1" id="KW-0472">Membrane</keyword>
<dbReference type="AlphaFoldDB" id="A0A226DKV3"/>
<feature type="transmembrane region" description="Helical" evidence="1">
    <location>
        <begin position="162"/>
        <end position="181"/>
    </location>
</feature>
<dbReference type="Proteomes" id="UP000198287">
    <property type="component" value="Unassembled WGS sequence"/>
</dbReference>
<feature type="transmembrane region" description="Helical" evidence="1">
    <location>
        <begin position="273"/>
        <end position="296"/>
    </location>
</feature>
<feature type="transmembrane region" description="Helical" evidence="1">
    <location>
        <begin position="101"/>
        <end position="121"/>
    </location>
</feature>
<feature type="transmembrane region" description="Helical" evidence="1">
    <location>
        <begin position="187"/>
        <end position="206"/>
    </location>
</feature>
<dbReference type="EMBL" id="LNIX01000019">
    <property type="protein sequence ID" value="OXA44836.1"/>
    <property type="molecule type" value="Genomic_DNA"/>
</dbReference>
<evidence type="ECO:0000313" key="3">
    <source>
        <dbReference type="Proteomes" id="UP000198287"/>
    </source>
</evidence>
<evidence type="ECO:0008006" key="4">
    <source>
        <dbReference type="Google" id="ProtNLM"/>
    </source>
</evidence>
<feature type="transmembrane region" description="Helical" evidence="1">
    <location>
        <begin position="247"/>
        <end position="267"/>
    </location>
</feature>
<keyword evidence="3" id="KW-1185">Reference proteome</keyword>
<sequence>MDNFLRRLACPFSHSETSYIPIMTWIIERSLRSFSIPLTSEIGKSEYDTNFFPMKKIKHWVVYFCTIFIWLAINVLFAFWFYKNIYNSNGTKTLPVWQKVIAFYFLTAYVMIFCMQICLHFRKGEFLQVLKTCVWIEKKCIDRGASNYREIGILANLDATKMALIVVPILMTGLGAGYVWYSMVAVFVTVVSRVLLYPAVMVELWIKVLERKLYHSDFEFTKSHGLTDFRVAQVFQNLTNSVMRKPLVNLVVLKVIISQTISLYVIIASLENISFGVASFFFLIGLDFFLIIHVTLHSQSKPYVVSVKFFENMKTLRLKSAWFKKFLKSCPPLKVGMGEGKFFDELTSFIIWQFCVDRLINMLLLEK</sequence>
<protein>
    <recommendedName>
        <fullName evidence="4">Gustatory receptor</fullName>
    </recommendedName>
</protein>
<evidence type="ECO:0000313" key="2">
    <source>
        <dbReference type="EMBL" id="OXA44836.1"/>
    </source>
</evidence>
<proteinExistence type="predicted"/>
<evidence type="ECO:0000256" key="1">
    <source>
        <dbReference type="SAM" id="Phobius"/>
    </source>
</evidence>
<reference evidence="2 3" key="1">
    <citation type="submission" date="2015-12" db="EMBL/GenBank/DDBJ databases">
        <title>The genome of Folsomia candida.</title>
        <authorList>
            <person name="Faddeeva A."/>
            <person name="Derks M.F."/>
            <person name="Anvar Y."/>
            <person name="Smit S."/>
            <person name="Van Straalen N."/>
            <person name="Roelofs D."/>
        </authorList>
    </citation>
    <scope>NUCLEOTIDE SEQUENCE [LARGE SCALE GENOMIC DNA]</scope>
    <source>
        <strain evidence="2 3">VU population</strain>
        <tissue evidence="2">Whole body</tissue>
    </source>
</reference>
<name>A0A226DKV3_FOLCA</name>
<keyword evidence="1" id="KW-0812">Transmembrane</keyword>